<dbReference type="AlphaFoldDB" id="A0A4V6A1U2"/>
<reference evidence="1 2" key="1">
    <citation type="journal article" date="2015" name="Genome Biol.">
        <title>Comparative genomics of Steinernema reveals deeply conserved gene regulatory networks.</title>
        <authorList>
            <person name="Dillman A.R."/>
            <person name="Macchietto M."/>
            <person name="Porter C.F."/>
            <person name="Rogers A."/>
            <person name="Williams B."/>
            <person name="Antoshechkin I."/>
            <person name="Lee M.M."/>
            <person name="Goodwin Z."/>
            <person name="Lu X."/>
            <person name="Lewis E.E."/>
            <person name="Goodrich-Blair H."/>
            <person name="Stock S.P."/>
            <person name="Adams B.J."/>
            <person name="Sternberg P.W."/>
            <person name="Mortazavi A."/>
        </authorList>
    </citation>
    <scope>NUCLEOTIDE SEQUENCE [LARGE SCALE GENOMIC DNA]</scope>
    <source>
        <strain evidence="1 2">ALL</strain>
    </source>
</reference>
<organism evidence="1 2">
    <name type="scientific">Steinernema carpocapsae</name>
    <name type="common">Entomopathogenic nematode</name>
    <dbReference type="NCBI Taxonomy" id="34508"/>
    <lineage>
        <taxon>Eukaryota</taxon>
        <taxon>Metazoa</taxon>
        <taxon>Ecdysozoa</taxon>
        <taxon>Nematoda</taxon>
        <taxon>Chromadorea</taxon>
        <taxon>Rhabditida</taxon>
        <taxon>Tylenchina</taxon>
        <taxon>Panagrolaimomorpha</taxon>
        <taxon>Strongyloidoidea</taxon>
        <taxon>Steinernematidae</taxon>
        <taxon>Steinernema</taxon>
    </lineage>
</organism>
<name>A0A4V6A1U2_STECR</name>
<sequence>MDYDNKFFSLSIVKEAPVLKGGGEAADDHDKIIAKRCVGGAFNGFGRSAHRCKRCGRPNSLKASSSLHLQ</sequence>
<evidence type="ECO:0000313" key="1">
    <source>
        <dbReference type="EMBL" id="TKR76545.1"/>
    </source>
</evidence>
<evidence type="ECO:0000313" key="2">
    <source>
        <dbReference type="Proteomes" id="UP000298663"/>
    </source>
</evidence>
<protein>
    <submittedName>
        <fullName evidence="1">Uncharacterized protein</fullName>
    </submittedName>
</protein>
<dbReference type="EMBL" id="AZBU02000005">
    <property type="protein sequence ID" value="TKR76545.1"/>
    <property type="molecule type" value="Genomic_DNA"/>
</dbReference>
<dbReference type="Proteomes" id="UP000298663">
    <property type="component" value="Unassembled WGS sequence"/>
</dbReference>
<reference evidence="1 2" key="2">
    <citation type="journal article" date="2019" name="G3 (Bethesda)">
        <title>Hybrid Assembly of the Genome of the Entomopathogenic Nematode Steinernema carpocapsae Identifies the X-Chromosome.</title>
        <authorList>
            <person name="Serra L."/>
            <person name="Macchietto M."/>
            <person name="Macias-Munoz A."/>
            <person name="McGill C.J."/>
            <person name="Rodriguez I.M."/>
            <person name="Rodriguez B."/>
            <person name="Murad R."/>
            <person name="Mortazavi A."/>
        </authorList>
    </citation>
    <scope>NUCLEOTIDE SEQUENCE [LARGE SCALE GENOMIC DNA]</scope>
    <source>
        <strain evidence="1 2">ALL</strain>
    </source>
</reference>
<accession>A0A4V6A1U2</accession>
<gene>
    <name evidence="1" type="ORF">L596_017666</name>
</gene>
<proteinExistence type="predicted"/>
<keyword evidence="2" id="KW-1185">Reference proteome</keyword>
<comment type="caution">
    <text evidence="1">The sequence shown here is derived from an EMBL/GenBank/DDBJ whole genome shotgun (WGS) entry which is preliminary data.</text>
</comment>